<organism evidence="1 2">
    <name type="scientific">Ensete ventricosum</name>
    <name type="common">Abyssinian banana</name>
    <name type="synonym">Musa ensete</name>
    <dbReference type="NCBI Taxonomy" id="4639"/>
    <lineage>
        <taxon>Eukaryota</taxon>
        <taxon>Viridiplantae</taxon>
        <taxon>Streptophyta</taxon>
        <taxon>Embryophyta</taxon>
        <taxon>Tracheophyta</taxon>
        <taxon>Spermatophyta</taxon>
        <taxon>Magnoliopsida</taxon>
        <taxon>Liliopsida</taxon>
        <taxon>Zingiberales</taxon>
        <taxon>Musaceae</taxon>
        <taxon>Ensete</taxon>
    </lineage>
</organism>
<sequence length="98" mass="10545">MACETLSNIGAAITGAETWEFWISWKVTELFEIDAGDSSQDVDLGSNMSPAVAQLKLPATLASSVEQDAEADMVGPPTKPLLFAVLHQFPLLQLPAWN</sequence>
<protein>
    <submittedName>
        <fullName evidence="1">Uncharacterized protein</fullName>
    </submittedName>
</protein>
<comment type="caution">
    <text evidence="1">The sequence shown here is derived from an EMBL/GenBank/DDBJ whole genome shotgun (WGS) entry which is preliminary data.</text>
</comment>
<name>A0A426X463_ENSVE</name>
<proteinExistence type="predicted"/>
<gene>
    <name evidence="1" type="ORF">B296_00052425</name>
</gene>
<dbReference type="Proteomes" id="UP000287651">
    <property type="component" value="Unassembled WGS sequence"/>
</dbReference>
<dbReference type="AlphaFoldDB" id="A0A426X463"/>
<evidence type="ECO:0000313" key="1">
    <source>
        <dbReference type="EMBL" id="RRT34272.1"/>
    </source>
</evidence>
<reference evidence="1 2" key="1">
    <citation type="journal article" date="2014" name="Agronomy (Basel)">
        <title>A Draft Genome Sequence for Ensete ventricosum, the Drought-Tolerant Tree Against Hunger.</title>
        <authorList>
            <person name="Harrison J."/>
            <person name="Moore K.A."/>
            <person name="Paszkiewicz K."/>
            <person name="Jones T."/>
            <person name="Grant M."/>
            <person name="Ambacheew D."/>
            <person name="Muzemil S."/>
            <person name="Studholme D.J."/>
        </authorList>
    </citation>
    <scope>NUCLEOTIDE SEQUENCE [LARGE SCALE GENOMIC DNA]</scope>
</reference>
<dbReference type="EMBL" id="AMZH03027145">
    <property type="protein sequence ID" value="RRT34272.1"/>
    <property type="molecule type" value="Genomic_DNA"/>
</dbReference>
<accession>A0A426X463</accession>
<evidence type="ECO:0000313" key="2">
    <source>
        <dbReference type="Proteomes" id="UP000287651"/>
    </source>
</evidence>